<dbReference type="EMBL" id="BQNB010016143">
    <property type="protein sequence ID" value="GJT48302.1"/>
    <property type="molecule type" value="Genomic_DNA"/>
</dbReference>
<evidence type="ECO:0000313" key="2">
    <source>
        <dbReference type="EMBL" id="GJT48302.1"/>
    </source>
</evidence>
<accession>A0ABQ5EBT4</accession>
<feature type="compositionally biased region" description="Acidic residues" evidence="1">
    <location>
        <begin position="229"/>
        <end position="240"/>
    </location>
</feature>
<sequence>MFSSLHNISIDTLPQRFARFMVRAFSASSYEFKLEKGIIRVTPEKVHEILGVPLGGTSIFDLPERPLDDPFVKEWFKQFDPKPLKEIRACNIAEKLVLTKTVDFLFKVNFLMLFANSFCSMIEKKISMIYAEKIALEDLLKRANAEFPNNEEVIELYEKYRRLFKESVFVKDFQAHIDDFDNNDDDGGGKNDDHGSDNVGKKKESAAKDVVNAKKDGVNAEKDGVNVVQEDEADVNEEPEDILEEETFTQSIEKSIDWVGEESDDSEPRVKDVKMKGVKGNKTVVVSKAKKRMHVSDSSSEEDKSQKPRKFLRRRSNKVLKPKKVIKKNKQVKDVKKQVKDESSSSEDKKPFKNKKRSQHVKDVKKKKKKPT</sequence>
<evidence type="ECO:0000256" key="1">
    <source>
        <dbReference type="SAM" id="MobiDB-lite"/>
    </source>
</evidence>
<dbReference type="Proteomes" id="UP001151760">
    <property type="component" value="Unassembled WGS sequence"/>
</dbReference>
<feature type="compositionally biased region" description="Basic and acidic residues" evidence="1">
    <location>
        <begin position="266"/>
        <end position="275"/>
    </location>
</feature>
<feature type="region of interest" description="Disordered" evidence="1">
    <location>
        <begin position="181"/>
        <end position="209"/>
    </location>
</feature>
<feature type="region of interest" description="Disordered" evidence="1">
    <location>
        <begin position="221"/>
        <end position="240"/>
    </location>
</feature>
<comment type="caution">
    <text evidence="2">The sequence shown here is derived from an EMBL/GenBank/DDBJ whole genome shotgun (WGS) entry which is preliminary data.</text>
</comment>
<reference evidence="2" key="1">
    <citation type="journal article" date="2022" name="Int. J. Mol. Sci.">
        <title>Draft Genome of Tanacetum Coccineum: Genomic Comparison of Closely Related Tanacetum-Family Plants.</title>
        <authorList>
            <person name="Yamashiro T."/>
            <person name="Shiraishi A."/>
            <person name="Nakayama K."/>
            <person name="Satake H."/>
        </authorList>
    </citation>
    <scope>NUCLEOTIDE SEQUENCE</scope>
</reference>
<name>A0ABQ5EBT4_9ASTR</name>
<keyword evidence="3" id="KW-1185">Reference proteome</keyword>
<gene>
    <name evidence="2" type="ORF">Tco_0974459</name>
</gene>
<evidence type="ECO:0000313" key="3">
    <source>
        <dbReference type="Proteomes" id="UP001151760"/>
    </source>
</evidence>
<feature type="compositionally biased region" description="Basic residues" evidence="1">
    <location>
        <begin position="307"/>
        <end position="330"/>
    </location>
</feature>
<proteinExistence type="predicted"/>
<feature type="compositionally biased region" description="Basic and acidic residues" evidence="1">
    <location>
        <begin position="331"/>
        <end position="351"/>
    </location>
</feature>
<feature type="compositionally biased region" description="Basic and acidic residues" evidence="1">
    <location>
        <begin position="187"/>
        <end position="209"/>
    </location>
</feature>
<feature type="compositionally biased region" description="Basic residues" evidence="1">
    <location>
        <begin position="352"/>
        <end position="372"/>
    </location>
</feature>
<reference evidence="2" key="2">
    <citation type="submission" date="2022-01" db="EMBL/GenBank/DDBJ databases">
        <authorList>
            <person name="Yamashiro T."/>
            <person name="Shiraishi A."/>
            <person name="Satake H."/>
            <person name="Nakayama K."/>
        </authorList>
    </citation>
    <scope>NUCLEOTIDE SEQUENCE</scope>
</reference>
<organism evidence="2 3">
    <name type="scientific">Tanacetum coccineum</name>
    <dbReference type="NCBI Taxonomy" id="301880"/>
    <lineage>
        <taxon>Eukaryota</taxon>
        <taxon>Viridiplantae</taxon>
        <taxon>Streptophyta</taxon>
        <taxon>Embryophyta</taxon>
        <taxon>Tracheophyta</taxon>
        <taxon>Spermatophyta</taxon>
        <taxon>Magnoliopsida</taxon>
        <taxon>eudicotyledons</taxon>
        <taxon>Gunneridae</taxon>
        <taxon>Pentapetalae</taxon>
        <taxon>asterids</taxon>
        <taxon>campanulids</taxon>
        <taxon>Asterales</taxon>
        <taxon>Asteraceae</taxon>
        <taxon>Asteroideae</taxon>
        <taxon>Anthemideae</taxon>
        <taxon>Anthemidinae</taxon>
        <taxon>Tanacetum</taxon>
    </lineage>
</organism>
<feature type="region of interest" description="Disordered" evidence="1">
    <location>
        <begin position="254"/>
        <end position="372"/>
    </location>
</feature>
<protein>
    <submittedName>
        <fullName evidence="2">Uncharacterized protein</fullName>
    </submittedName>
</protein>